<keyword evidence="4" id="KW-0716">Sensory transduction</keyword>
<keyword evidence="8 13" id="KW-0472">Membrane</keyword>
<reference evidence="14" key="1">
    <citation type="thesis" date="2020" institute="ProQuest LLC" country="789 East Eisenhower Parkway, Ann Arbor, MI, USA">
        <title>Comparative Genomics and Chromosome Evolution.</title>
        <authorList>
            <person name="Mudd A.B."/>
        </authorList>
    </citation>
    <scope>NUCLEOTIDE SEQUENCE</scope>
    <source>
        <strain evidence="14">1538</strain>
        <tissue evidence="14">Blood</tissue>
    </source>
</reference>
<evidence type="ECO:0000256" key="5">
    <source>
        <dbReference type="ARBA" id="ARBA00022692"/>
    </source>
</evidence>
<keyword evidence="7" id="KW-0297">G-protein coupled receptor</keyword>
<dbReference type="InterPro" id="IPR007960">
    <property type="entry name" value="TAS2R"/>
</dbReference>
<keyword evidence="5 13" id="KW-0812">Transmembrane</keyword>
<name>A0AAV3ARG5_PYXAD</name>
<feature type="transmembrane region" description="Helical" evidence="13">
    <location>
        <begin position="117"/>
        <end position="138"/>
    </location>
</feature>
<sequence length="148" mass="16808">MLAECFAGIIVNSFIVAVQLVRWKVVKSLEICHQILTCLGVSRICCQLQSLIFFLFGLYCPWLVQGYVFLAAAVTMAMFFHLTHLWITSVLCVFYCVKITTYSHKKFIFLKSGVSGLIPWVMVASLLMSLLFSLPAGWCSYKTQHRLP</sequence>
<evidence type="ECO:0000256" key="6">
    <source>
        <dbReference type="ARBA" id="ARBA00022989"/>
    </source>
</evidence>
<evidence type="ECO:0000256" key="2">
    <source>
        <dbReference type="ARBA" id="ARBA00007376"/>
    </source>
</evidence>
<evidence type="ECO:0000256" key="8">
    <source>
        <dbReference type="ARBA" id="ARBA00023136"/>
    </source>
</evidence>
<keyword evidence="15" id="KW-1185">Reference proteome</keyword>
<organism evidence="14 15">
    <name type="scientific">Pyxicephalus adspersus</name>
    <name type="common">African bullfrog</name>
    <dbReference type="NCBI Taxonomy" id="30357"/>
    <lineage>
        <taxon>Eukaryota</taxon>
        <taxon>Metazoa</taxon>
        <taxon>Chordata</taxon>
        <taxon>Craniata</taxon>
        <taxon>Vertebrata</taxon>
        <taxon>Euteleostomi</taxon>
        <taxon>Amphibia</taxon>
        <taxon>Batrachia</taxon>
        <taxon>Anura</taxon>
        <taxon>Neobatrachia</taxon>
        <taxon>Ranoidea</taxon>
        <taxon>Pyxicephalidae</taxon>
        <taxon>Pyxicephalinae</taxon>
        <taxon>Pyxicephalus</taxon>
    </lineage>
</organism>
<evidence type="ECO:0000313" key="15">
    <source>
        <dbReference type="Proteomes" id="UP001181693"/>
    </source>
</evidence>
<proteinExistence type="inferred from homology"/>
<keyword evidence="6 13" id="KW-1133">Transmembrane helix</keyword>
<dbReference type="AlphaFoldDB" id="A0AAV3ARG5"/>
<dbReference type="EMBL" id="DYDO01000004">
    <property type="protein sequence ID" value="DBA25440.1"/>
    <property type="molecule type" value="Genomic_DNA"/>
</dbReference>
<dbReference type="GO" id="GO:0016020">
    <property type="term" value="C:membrane"/>
    <property type="evidence" value="ECO:0007669"/>
    <property type="project" value="UniProtKB-SubCell"/>
</dbReference>
<comment type="similarity">
    <text evidence="2 12">Belongs to the G-protein coupled receptor T2R family.</text>
</comment>
<evidence type="ECO:0000313" key="14">
    <source>
        <dbReference type="EMBL" id="DBA25440.1"/>
    </source>
</evidence>
<evidence type="ECO:0000256" key="12">
    <source>
        <dbReference type="RuleBase" id="RU004423"/>
    </source>
</evidence>
<evidence type="ECO:0000256" key="7">
    <source>
        <dbReference type="ARBA" id="ARBA00023040"/>
    </source>
</evidence>
<dbReference type="Pfam" id="PF05296">
    <property type="entry name" value="TAS2R"/>
    <property type="match status" value="1"/>
</dbReference>
<evidence type="ECO:0000256" key="13">
    <source>
        <dbReference type="SAM" id="Phobius"/>
    </source>
</evidence>
<feature type="transmembrane region" description="Helical" evidence="13">
    <location>
        <begin position="68"/>
        <end position="97"/>
    </location>
</feature>
<gene>
    <name evidence="14" type="ORF">GDO54_009824</name>
</gene>
<evidence type="ECO:0000256" key="1">
    <source>
        <dbReference type="ARBA" id="ARBA00004141"/>
    </source>
</evidence>
<evidence type="ECO:0000256" key="10">
    <source>
        <dbReference type="ARBA" id="ARBA00023224"/>
    </source>
</evidence>
<dbReference type="GO" id="GO:0033038">
    <property type="term" value="F:bitter taste receptor activity"/>
    <property type="evidence" value="ECO:0007669"/>
    <property type="project" value="InterPro"/>
</dbReference>
<evidence type="ECO:0000256" key="4">
    <source>
        <dbReference type="ARBA" id="ARBA00022606"/>
    </source>
</evidence>
<accession>A0AAV3ARG5</accession>
<keyword evidence="10" id="KW-0807">Transducer</keyword>
<comment type="caution">
    <text evidence="14">The sequence shown here is derived from an EMBL/GenBank/DDBJ whole genome shotgun (WGS) entry which is preliminary data.</text>
</comment>
<dbReference type="Proteomes" id="UP001181693">
    <property type="component" value="Unassembled WGS sequence"/>
</dbReference>
<dbReference type="PANTHER" id="PTHR11394:SF47">
    <property type="entry name" value="TASTE RECEPTOR TYPE 2 MEMBER 40"/>
    <property type="match status" value="1"/>
</dbReference>
<keyword evidence="9" id="KW-0675">Receptor</keyword>
<protein>
    <recommendedName>
        <fullName evidence="11">Taste receptor type 2 member 40</fullName>
    </recommendedName>
</protein>
<dbReference type="GO" id="GO:0004930">
    <property type="term" value="F:G protein-coupled receptor activity"/>
    <property type="evidence" value="ECO:0007669"/>
    <property type="project" value="UniProtKB-KW"/>
</dbReference>
<evidence type="ECO:0000256" key="11">
    <source>
        <dbReference type="ARBA" id="ARBA00044110"/>
    </source>
</evidence>
<keyword evidence="3" id="KW-0919">Taste</keyword>
<evidence type="ECO:0000256" key="3">
    <source>
        <dbReference type="ARBA" id="ARBA00022480"/>
    </source>
</evidence>
<dbReference type="PANTHER" id="PTHR11394">
    <property type="entry name" value="TASTE RECEPTOR TYPE 2"/>
    <property type="match status" value="1"/>
</dbReference>
<evidence type="ECO:0000256" key="9">
    <source>
        <dbReference type="ARBA" id="ARBA00023170"/>
    </source>
</evidence>
<comment type="subcellular location">
    <subcellularLocation>
        <location evidence="1">Membrane</location>
        <topology evidence="1">Multi-pass membrane protein</topology>
    </subcellularLocation>
</comment>